<protein>
    <submittedName>
        <fullName evidence="5">IncP-type DNA relaxase</fullName>
    </submittedName>
</protein>
<dbReference type="KEGG" id="pfuw:KF707C_p290"/>
<feature type="domain" description="TraI-like C-terminal" evidence="3">
    <location>
        <begin position="522"/>
        <end position="607"/>
    </location>
</feature>
<accession>A0AAD1C6L8</accession>
<proteinExistence type="predicted"/>
<dbReference type="AlphaFoldDB" id="A0AAD1C6L8"/>
<dbReference type="InterPro" id="IPR005094">
    <property type="entry name" value="Endonuclease_MobA/VirD2"/>
</dbReference>
<dbReference type="InterPro" id="IPR049751">
    <property type="entry name" value="TraI/MobA_relaxases"/>
</dbReference>
<evidence type="ECO:0000259" key="2">
    <source>
        <dbReference type="Pfam" id="PF18821"/>
    </source>
</evidence>
<geneLocation type="plasmid" evidence="5 6">
    <name>pKF707</name>
</geneLocation>
<evidence type="ECO:0000313" key="6">
    <source>
        <dbReference type="Proteomes" id="UP000218554"/>
    </source>
</evidence>
<dbReference type="InterPro" id="IPR054462">
    <property type="entry name" value="TraI_M"/>
</dbReference>
<dbReference type="RefSeq" id="WP_003454285.1">
    <property type="nucleotide sequence ID" value="NZ_AJMR01000195.1"/>
</dbReference>
<dbReference type="InterPro" id="IPR040677">
    <property type="entry name" value="LPD7"/>
</dbReference>
<sequence length="616" mass="67990">MIAKRVPRRRDGKSSFGSLVKYLQDDQGKLERVGDVSVTNCGSEDPQWAVREIEAVQDLNRRAKSDKTYHLVFSFREGEDISPEVLKEIEGELCKGLGYADHQRISVVHRDTDNLHVHVAINKIHPQTHNMIEPYYDHKRLGELCSRIELTYGLERDNHAPSKSAASSKADDLAAKSELETLAGWIRSEALEGISKVGSWQELHGHLAEHGLQIRKKGAGLVFETEDGISVRASSVDRACSLKTLEGRLGSYEESAQRASSIAKKTYRPRPRRSSVDSSHLYARYQKERDAVTTGKRKGLGQLKSEKDRALQAVLEAGKKKRAATKLLKGLGAGAISRRLLYAQIASSQRDDLKKVHEEFARRRKELHEKKPQLSFRDWVAAAAAKGDQEALAYLRSKTISGLRGNTVAAKQSTAAGPIAGLQVDGVSQAGTITYKAPGGVIRDDGNRLQLRKEASDETVLLALELAAKRHGNRLTISGDDFFKAKVAHVAARHSLPVVFDDPTIEKARKAAESLGFEQGRAAVSYIDERNEKHARGFDIMKHRQFASTDAGPLEFAGLRNVEGQQLALLKRGQEMLVLPVNAATAARLQRQRVGREIHVSAVGAIQVQGSTRSRE</sequence>
<evidence type="ECO:0000313" key="5">
    <source>
        <dbReference type="EMBL" id="BAU77418.1"/>
    </source>
</evidence>
<dbReference type="Proteomes" id="UP000218554">
    <property type="component" value="Plasmid pKF707"/>
</dbReference>
<dbReference type="InterPro" id="IPR054461">
    <property type="entry name" value="TraI-like_C"/>
</dbReference>
<dbReference type="Pfam" id="PF22863">
    <property type="entry name" value="TraI_middle"/>
    <property type="match status" value="1"/>
</dbReference>
<gene>
    <name evidence="5" type="ORF">KF707C_p290</name>
</gene>
<evidence type="ECO:0000259" key="4">
    <source>
        <dbReference type="Pfam" id="PF22863"/>
    </source>
</evidence>
<dbReference type="EMBL" id="AP014863">
    <property type="protein sequence ID" value="BAU77418.1"/>
    <property type="molecule type" value="Genomic_DNA"/>
</dbReference>
<dbReference type="Pfam" id="PF18821">
    <property type="entry name" value="LPD7"/>
    <property type="match status" value="1"/>
</dbReference>
<organism evidence="5 6">
    <name type="scientific">Metapseudomonas furukawaii</name>
    <name type="common">Pseudomonas furukawaii</name>
    <dbReference type="NCBI Taxonomy" id="1149133"/>
    <lineage>
        <taxon>Bacteria</taxon>
        <taxon>Pseudomonadati</taxon>
        <taxon>Pseudomonadota</taxon>
        <taxon>Gammaproteobacteria</taxon>
        <taxon>Pseudomonadales</taxon>
        <taxon>Pseudomonadaceae</taxon>
        <taxon>Metapseudomonas</taxon>
    </lineage>
</organism>
<evidence type="ECO:0000259" key="1">
    <source>
        <dbReference type="Pfam" id="PF03432"/>
    </source>
</evidence>
<feature type="domain" description="MobA/VirD2-like nuclease" evidence="1">
    <location>
        <begin position="22"/>
        <end position="154"/>
    </location>
</feature>
<keyword evidence="6" id="KW-1185">Reference proteome</keyword>
<feature type="domain" description="TraI-like middle" evidence="4">
    <location>
        <begin position="168"/>
        <end position="254"/>
    </location>
</feature>
<feature type="domain" description="Large polyvalent protein-associated" evidence="2">
    <location>
        <begin position="428"/>
        <end position="512"/>
    </location>
</feature>
<reference evidence="5 6" key="1">
    <citation type="journal article" date="2018" name="Int. J. Syst. Evol. Microbiol.">
        <title>Pseudomonas furukawaii sp. nov., a polychlorinated biphenyl-degrading bacterium isolated from biphenyl-contaminated soil in Japan.</title>
        <authorList>
            <person name="Kimura N."/>
            <person name="Watanabe T."/>
            <person name="Suenaga H."/>
            <person name="Fujihara H."/>
            <person name="Futagami T."/>
            <person name="Goto M."/>
            <person name="Hanada S."/>
            <person name="Hirose J."/>
        </authorList>
    </citation>
    <scope>NUCLEOTIDE SEQUENCE [LARGE SCALE GENOMIC DNA]</scope>
    <source>
        <strain evidence="6">DSM 10086 / NBRC 110670 / KF707</strain>
    </source>
</reference>
<dbReference type="NCBIfam" id="NF041893">
    <property type="entry name" value="TraI_MobP_relax"/>
    <property type="match status" value="1"/>
</dbReference>
<name>A0AAD1C6L8_METFU</name>
<keyword evidence="5" id="KW-0614">Plasmid</keyword>
<dbReference type="Pfam" id="PF22287">
    <property type="entry name" value="TraI-like_C"/>
    <property type="match status" value="1"/>
</dbReference>
<dbReference type="Pfam" id="PF03432">
    <property type="entry name" value="Relaxase"/>
    <property type="match status" value="1"/>
</dbReference>
<evidence type="ECO:0000259" key="3">
    <source>
        <dbReference type="Pfam" id="PF22287"/>
    </source>
</evidence>